<dbReference type="Proteomes" id="UP000627446">
    <property type="component" value="Unassembled WGS sequence"/>
</dbReference>
<sequence>MNEKPYVYAPDSFWLRLFETPVGLEVRAFESAFGTTDELLCYYSGILVGNVTHQKRGNGLTINLLPNLDPNRKYAWPSAEAFELSLGKLLRDTQSWNLVCERDCDQQPVPELSHLSSVQNELSLVYAYCKGASSSCPTFSLSGKMPDKRGNRTARKMAKYFINLCAAIRSPLR</sequence>
<proteinExistence type="predicted"/>
<accession>A0A923HV84</accession>
<organism evidence="1 2">
    <name type="scientific">Undibacterium nitidum</name>
    <dbReference type="NCBI Taxonomy" id="2762298"/>
    <lineage>
        <taxon>Bacteria</taxon>
        <taxon>Pseudomonadati</taxon>
        <taxon>Pseudomonadota</taxon>
        <taxon>Betaproteobacteria</taxon>
        <taxon>Burkholderiales</taxon>
        <taxon>Oxalobacteraceae</taxon>
        <taxon>Undibacterium</taxon>
    </lineage>
</organism>
<evidence type="ECO:0000313" key="2">
    <source>
        <dbReference type="Proteomes" id="UP000627446"/>
    </source>
</evidence>
<dbReference type="EMBL" id="JACOFZ010000003">
    <property type="protein sequence ID" value="MBC3881934.1"/>
    <property type="molecule type" value="Genomic_DNA"/>
</dbReference>
<reference evidence="1" key="1">
    <citation type="submission" date="2020-08" db="EMBL/GenBank/DDBJ databases">
        <title>Novel species isolated from subtropical streams in China.</title>
        <authorList>
            <person name="Lu H."/>
        </authorList>
    </citation>
    <scope>NUCLEOTIDE SEQUENCE</scope>
    <source>
        <strain evidence="1">LX22W</strain>
    </source>
</reference>
<dbReference type="AlphaFoldDB" id="A0A923HV84"/>
<evidence type="ECO:0000313" key="1">
    <source>
        <dbReference type="EMBL" id="MBC3881934.1"/>
    </source>
</evidence>
<comment type="caution">
    <text evidence="1">The sequence shown here is derived from an EMBL/GenBank/DDBJ whole genome shotgun (WGS) entry which is preliminary data.</text>
</comment>
<name>A0A923HV84_9BURK</name>
<gene>
    <name evidence="1" type="ORF">H8K36_11145</name>
</gene>
<keyword evidence="2" id="KW-1185">Reference proteome</keyword>
<dbReference type="RefSeq" id="WP_186916410.1">
    <property type="nucleotide sequence ID" value="NZ_JACOFZ010000003.1"/>
</dbReference>
<protein>
    <submittedName>
        <fullName evidence="1">Uncharacterized protein</fullName>
    </submittedName>
</protein>